<keyword evidence="1" id="KW-0732">Signal</keyword>
<proteinExistence type="predicted"/>
<dbReference type="KEGG" id="hat:RC74_08955"/>
<protein>
    <recommendedName>
        <fullName evidence="4">Thiol:disulfide interchange protein DsbD N-terminal domain-containing protein</fullName>
    </recommendedName>
</protein>
<dbReference type="RefSeq" id="WP_039001956.1">
    <property type="nucleotide sequence ID" value="NZ_CP014327.1"/>
</dbReference>
<name>A0A126V092_9RHOB</name>
<organism evidence="2 3">
    <name type="scientific">Falsihalocynthiibacter arcticus</name>
    <dbReference type="NCBI Taxonomy" id="1579316"/>
    <lineage>
        <taxon>Bacteria</taxon>
        <taxon>Pseudomonadati</taxon>
        <taxon>Pseudomonadota</taxon>
        <taxon>Alphaproteobacteria</taxon>
        <taxon>Rhodobacterales</taxon>
        <taxon>Roseobacteraceae</taxon>
        <taxon>Falsihalocynthiibacter</taxon>
    </lineage>
</organism>
<sequence>MKRLVALLIFVAAPAFADPAVVKHVVASQSGAKWRFDVSILHPDSGWDHYADGWKIIAPDGSILGQRSLAHPHENEQPFTRSVTGITIPDGVTHVFIQANCLTDGETSEPYRFDLK</sequence>
<evidence type="ECO:0000313" key="3">
    <source>
        <dbReference type="Proteomes" id="UP000070371"/>
    </source>
</evidence>
<reference evidence="2 3" key="1">
    <citation type="submission" date="2016-02" db="EMBL/GenBank/DDBJ databases">
        <title>Complete genome sequence of Halocynthiibacter arcticus PAMC 20958t from arctic marine sediment.</title>
        <authorList>
            <person name="Lee Y.M."/>
            <person name="Baek K."/>
            <person name="Lee H.K."/>
            <person name="Shin S.C."/>
        </authorList>
    </citation>
    <scope>NUCLEOTIDE SEQUENCE [LARGE SCALE GENOMIC DNA]</scope>
    <source>
        <strain evidence="2">PAMC 20958</strain>
    </source>
</reference>
<dbReference type="OrthoDB" id="573055at2"/>
<dbReference type="STRING" id="1579316.RC74_08955"/>
<dbReference type="Proteomes" id="UP000070371">
    <property type="component" value="Chromosome"/>
</dbReference>
<evidence type="ECO:0008006" key="4">
    <source>
        <dbReference type="Google" id="ProtNLM"/>
    </source>
</evidence>
<feature type="signal peptide" evidence="1">
    <location>
        <begin position="1"/>
        <end position="17"/>
    </location>
</feature>
<dbReference type="AlphaFoldDB" id="A0A126V092"/>
<keyword evidence="3" id="KW-1185">Reference proteome</keyword>
<evidence type="ECO:0000256" key="1">
    <source>
        <dbReference type="SAM" id="SignalP"/>
    </source>
</evidence>
<feature type="chain" id="PRO_5007443245" description="Thiol:disulfide interchange protein DsbD N-terminal domain-containing protein" evidence="1">
    <location>
        <begin position="18"/>
        <end position="116"/>
    </location>
</feature>
<evidence type="ECO:0000313" key="2">
    <source>
        <dbReference type="EMBL" id="AML51365.1"/>
    </source>
</evidence>
<dbReference type="EMBL" id="CP014327">
    <property type="protein sequence ID" value="AML51365.1"/>
    <property type="molecule type" value="Genomic_DNA"/>
</dbReference>
<accession>A0A126V092</accession>
<gene>
    <name evidence="2" type="ORF">RC74_08955</name>
</gene>